<reference evidence="5" key="1">
    <citation type="journal article" date="2023" name="IMA Fungus">
        <title>Comparative genomic study of the Penicillium genus elucidates a diverse pangenome and 15 lateral gene transfer events.</title>
        <authorList>
            <person name="Petersen C."/>
            <person name="Sorensen T."/>
            <person name="Nielsen M.R."/>
            <person name="Sondergaard T.E."/>
            <person name="Sorensen J.L."/>
            <person name="Fitzpatrick D.A."/>
            <person name="Frisvad J.C."/>
            <person name="Nielsen K.L."/>
        </authorList>
    </citation>
    <scope>NUCLEOTIDE SEQUENCE</scope>
    <source>
        <strain evidence="5">IBT 15450</strain>
    </source>
</reference>
<name>A0AAD6I5N2_PENCN</name>
<evidence type="ECO:0000313" key="5">
    <source>
        <dbReference type="EMBL" id="KAJ6030771.1"/>
    </source>
</evidence>
<dbReference type="InterPro" id="IPR001077">
    <property type="entry name" value="COMT_C"/>
</dbReference>
<keyword evidence="1" id="KW-0489">Methyltransferase</keyword>
<dbReference type="InterPro" id="IPR016461">
    <property type="entry name" value="COMT-like"/>
</dbReference>
<keyword evidence="5" id="KW-0238">DNA-binding</keyword>
<dbReference type="GO" id="GO:0044550">
    <property type="term" value="P:secondary metabolite biosynthetic process"/>
    <property type="evidence" value="ECO:0007669"/>
    <property type="project" value="UniProtKB-ARBA"/>
</dbReference>
<dbReference type="AlphaFoldDB" id="A0AAD6I5N2"/>
<evidence type="ECO:0000259" key="4">
    <source>
        <dbReference type="Pfam" id="PF00891"/>
    </source>
</evidence>
<keyword evidence="3" id="KW-0949">S-adenosyl-L-methionine</keyword>
<dbReference type="PANTHER" id="PTHR43712">
    <property type="entry name" value="PUTATIVE (AFU_ORTHOLOGUE AFUA_4G14580)-RELATED"/>
    <property type="match status" value="1"/>
</dbReference>
<organism evidence="5 6">
    <name type="scientific">Penicillium canescens</name>
    <dbReference type="NCBI Taxonomy" id="5083"/>
    <lineage>
        <taxon>Eukaryota</taxon>
        <taxon>Fungi</taxon>
        <taxon>Dikarya</taxon>
        <taxon>Ascomycota</taxon>
        <taxon>Pezizomycotina</taxon>
        <taxon>Eurotiomycetes</taxon>
        <taxon>Eurotiomycetidae</taxon>
        <taxon>Eurotiales</taxon>
        <taxon>Aspergillaceae</taxon>
        <taxon>Penicillium</taxon>
    </lineage>
</organism>
<keyword evidence="6" id="KW-1185">Reference proteome</keyword>
<dbReference type="GO" id="GO:0008171">
    <property type="term" value="F:O-methyltransferase activity"/>
    <property type="evidence" value="ECO:0007669"/>
    <property type="project" value="InterPro"/>
</dbReference>
<dbReference type="EMBL" id="JAQJZL010000014">
    <property type="protein sequence ID" value="KAJ6030771.1"/>
    <property type="molecule type" value="Genomic_DNA"/>
</dbReference>
<sequence length="99" mass="11295">MKFVLHDWSDRENQKTLTELLGTLKLGYSKLIIEEFVLADRDAAMLPAMWDWEMMIFCKSLLGSQTQWTRLLDAAGFQVIKFWASPGDGLSILEAEPEG</sequence>
<feature type="domain" description="O-methyltransferase C-terminal" evidence="4">
    <location>
        <begin position="1"/>
        <end position="78"/>
    </location>
</feature>
<proteinExistence type="predicted"/>
<comment type="caution">
    <text evidence="5">The sequence shown here is derived from an EMBL/GenBank/DDBJ whole genome shotgun (WGS) entry which is preliminary data.</text>
</comment>
<evidence type="ECO:0000256" key="2">
    <source>
        <dbReference type="ARBA" id="ARBA00022679"/>
    </source>
</evidence>
<dbReference type="Proteomes" id="UP001219568">
    <property type="component" value="Unassembled WGS sequence"/>
</dbReference>
<evidence type="ECO:0000256" key="1">
    <source>
        <dbReference type="ARBA" id="ARBA00022603"/>
    </source>
</evidence>
<keyword evidence="2" id="KW-0808">Transferase</keyword>
<evidence type="ECO:0000256" key="3">
    <source>
        <dbReference type="ARBA" id="ARBA00022691"/>
    </source>
</evidence>
<dbReference type="Pfam" id="PF00891">
    <property type="entry name" value="Methyltransf_2"/>
    <property type="match status" value="1"/>
</dbReference>
<dbReference type="GO" id="GO:0032259">
    <property type="term" value="P:methylation"/>
    <property type="evidence" value="ECO:0007669"/>
    <property type="project" value="UniProtKB-KW"/>
</dbReference>
<dbReference type="SUPFAM" id="SSF53335">
    <property type="entry name" value="S-adenosyl-L-methionine-dependent methyltransferases"/>
    <property type="match status" value="1"/>
</dbReference>
<dbReference type="GO" id="GO:0003677">
    <property type="term" value="F:DNA binding"/>
    <property type="evidence" value="ECO:0007669"/>
    <property type="project" value="UniProtKB-KW"/>
</dbReference>
<evidence type="ECO:0000313" key="6">
    <source>
        <dbReference type="Proteomes" id="UP001219568"/>
    </source>
</evidence>
<dbReference type="InterPro" id="IPR029063">
    <property type="entry name" value="SAM-dependent_MTases_sf"/>
</dbReference>
<dbReference type="PROSITE" id="PS51683">
    <property type="entry name" value="SAM_OMT_II"/>
    <property type="match status" value="1"/>
</dbReference>
<gene>
    <name evidence="5" type="ORF">N7460_011037</name>
</gene>
<reference evidence="5" key="2">
    <citation type="submission" date="2023-01" db="EMBL/GenBank/DDBJ databases">
        <authorList>
            <person name="Petersen C."/>
        </authorList>
    </citation>
    <scope>NUCLEOTIDE SEQUENCE</scope>
    <source>
        <strain evidence="5">IBT 15450</strain>
    </source>
</reference>
<protein>
    <submittedName>
        <fullName evidence="5">Winged helix-turn-helix transcription repressor DNA-binding</fullName>
    </submittedName>
</protein>
<dbReference type="PANTHER" id="PTHR43712:SF1">
    <property type="entry name" value="HYPOTHETICAL O-METHYLTRANSFERASE (EUROFUNG)-RELATED"/>
    <property type="match status" value="1"/>
</dbReference>
<accession>A0AAD6I5N2</accession>
<dbReference type="Gene3D" id="3.40.50.150">
    <property type="entry name" value="Vaccinia Virus protein VP39"/>
    <property type="match status" value="1"/>
</dbReference>